<name>A0AAX4JXS9_9TREE</name>
<reference evidence="1 2" key="1">
    <citation type="submission" date="2024-01" db="EMBL/GenBank/DDBJ databases">
        <title>Comparative genomics of Cryptococcus and Kwoniella reveals pathogenesis evolution and contrasting modes of karyotype evolution via chromosome fusion or intercentromeric recombination.</title>
        <authorList>
            <person name="Coelho M.A."/>
            <person name="David-Palma M."/>
            <person name="Shea T."/>
            <person name="Bowers K."/>
            <person name="McGinley-Smith S."/>
            <person name="Mohammad A.W."/>
            <person name="Gnirke A."/>
            <person name="Yurkov A.M."/>
            <person name="Nowrousian M."/>
            <person name="Sun S."/>
            <person name="Cuomo C.A."/>
            <person name="Heitman J."/>
        </authorList>
    </citation>
    <scope>NUCLEOTIDE SEQUENCE [LARGE SCALE GENOMIC DNA]</scope>
    <source>
        <strain evidence="1 2">CBS 6074</strain>
    </source>
</reference>
<accession>A0AAX4JXS9</accession>
<gene>
    <name evidence="1" type="ORF">L201_004644</name>
</gene>
<dbReference type="Proteomes" id="UP001355207">
    <property type="component" value="Chromosome 6"/>
</dbReference>
<proteinExistence type="predicted"/>
<dbReference type="EMBL" id="CP144103">
    <property type="protein sequence ID" value="WWC89719.1"/>
    <property type="molecule type" value="Genomic_DNA"/>
</dbReference>
<protein>
    <submittedName>
        <fullName evidence="1">Uncharacterized protein</fullName>
    </submittedName>
</protein>
<dbReference type="GeneID" id="91095314"/>
<sequence length="125" mass="15127">MKLMKPQYRKKWFPFTEQDEQLYKTYKDRRLNLLRNCRYLKLNKREDVKSIIELLVEVGIKHKPFKNISHLILDGSLAELDMDRSVWGRDNRLACYSLWQVLKLFHVCLKDNLRLGKFQQEEVGL</sequence>
<organism evidence="1 2">
    <name type="scientific">Kwoniella dendrophila CBS 6074</name>
    <dbReference type="NCBI Taxonomy" id="1295534"/>
    <lineage>
        <taxon>Eukaryota</taxon>
        <taxon>Fungi</taxon>
        <taxon>Dikarya</taxon>
        <taxon>Basidiomycota</taxon>
        <taxon>Agaricomycotina</taxon>
        <taxon>Tremellomycetes</taxon>
        <taxon>Tremellales</taxon>
        <taxon>Cryptococcaceae</taxon>
        <taxon>Kwoniella</taxon>
    </lineage>
</organism>
<keyword evidence="2" id="KW-1185">Reference proteome</keyword>
<evidence type="ECO:0000313" key="2">
    <source>
        <dbReference type="Proteomes" id="UP001355207"/>
    </source>
</evidence>
<dbReference type="RefSeq" id="XP_066076482.1">
    <property type="nucleotide sequence ID" value="XM_066220385.1"/>
</dbReference>
<dbReference type="AlphaFoldDB" id="A0AAX4JXS9"/>
<evidence type="ECO:0000313" key="1">
    <source>
        <dbReference type="EMBL" id="WWC89719.1"/>
    </source>
</evidence>